<reference evidence="2 3" key="1">
    <citation type="submission" date="2015-03" db="EMBL/GenBank/DDBJ databases">
        <title>Genome assembly of Sandaracinus amylolyticus DSM 53668.</title>
        <authorList>
            <person name="Sharma G."/>
            <person name="Subramanian S."/>
        </authorList>
    </citation>
    <scope>NUCLEOTIDE SEQUENCE [LARGE SCALE GENOMIC DNA]</scope>
    <source>
        <strain evidence="2 3">DSM 53668</strain>
    </source>
</reference>
<dbReference type="STRING" id="927083.DB32_001648"/>
<evidence type="ECO:0000256" key="1">
    <source>
        <dbReference type="SAM" id="MobiDB-lite"/>
    </source>
</evidence>
<dbReference type="KEGG" id="samy:DB32_001648"/>
<feature type="region of interest" description="Disordered" evidence="1">
    <location>
        <begin position="109"/>
        <end position="134"/>
    </location>
</feature>
<accession>A0A0F6SE34</accession>
<sequence>MGESASTFYVATEDGSALASALCALLGDERYASQGGRTQVGWWRRGAPGWTVMETSPPELLLERALGAREPRIASLARRLGRDVVYLAIHDGTQVLLVEARADGRWAATGAGDLSERDPQGLDREDPRAGRDGATPRFVVLDVGDDLRAAIAKGRGAIRAFAKLLGGAGADTIAIECSSARNAGARVRHAKYGEGTIVDEVGGDPPKLDVRFDDGRRTVLLARFVERLTP</sequence>
<dbReference type="EMBL" id="CP011125">
    <property type="protein sequence ID" value="AKF04499.1"/>
    <property type="molecule type" value="Genomic_DNA"/>
</dbReference>
<feature type="compositionally biased region" description="Basic and acidic residues" evidence="1">
    <location>
        <begin position="114"/>
        <end position="131"/>
    </location>
</feature>
<evidence type="ECO:0000313" key="2">
    <source>
        <dbReference type="EMBL" id="AKF04499.1"/>
    </source>
</evidence>
<gene>
    <name evidence="2" type="ORF">DB32_001648</name>
</gene>
<evidence type="ECO:0000313" key="3">
    <source>
        <dbReference type="Proteomes" id="UP000034883"/>
    </source>
</evidence>
<dbReference type="RefSeq" id="WP_053231836.1">
    <property type="nucleotide sequence ID" value="NZ_CP011125.1"/>
</dbReference>
<organism evidence="2 3">
    <name type="scientific">Sandaracinus amylolyticus</name>
    <dbReference type="NCBI Taxonomy" id="927083"/>
    <lineage>
        <taxon>Bacteria</taxon>
        <taxon>Pseudomonadati</taxon>
        <taxon>Myxococcota</taxon>
        <taxon>Polyangia</taxon>
        <taxon>Polyangiales</taxon>
        <taxon>Sandaracinaceae</taxon>
        <taxon>Sandaracinus</taxon>
    </lineage>
</organism>
<proteinExistence type="predicted"/>
<keyword evidence="3" id="KW-1185">Reference proteome</keyword>
<name>A0A0F6SE34_9BACT</name>
<dbReference type="Proteomes" id="UP000034883">
    <property type="component" value="Chromosome"/>
</dbReference>
<dbReference type="OrthoDB" id="9834152at2"/>
<protein>
    <submittedName>
        <fullName evidence="2">Uncharacterized protein</fullName>
    </submittedName>
</protein>
<dbReference type="AlphaFoldDB" id="A0A0F6SE34"/>